<feature type="region of interest" description="Disordered" evidence="1">
    <location>
        <begin position="92"/>
        <end position="121"/>
    </location>
</feature>
<dbReference type="InterPro" id="IPR036188">
    <property type="entry name" value="FAD/NAD-bd_sf"/>
</dbReference>
<dbReference type="Gene3D" id="3.30.390.30">
    <property type="match status" value="1"/>
</dbReference>
<name>A0ABU8DZD0_9ACTN</name>
<dbReference type="EMBL" id="JBAPLU010000038">
    <property type="protein sequence ID" value="MEI4274190.1"/>
    <property type="molecule type" value="Genomic_DNA"/>
</dbReference>
<proteinExistence type="predicted"/>
<dbReference type="Gene3D" id="3.50.50.60">
    <property type="entry name" value="FAD/NAD(P)-binding domain"/>
    <property type="match status" value="1"/>
</dbReference>
<dbReference type="SUPFAM" id="SSF55424">
    <property type="entry name" value="FAD/NAD-linked reductases, dimerisation (C-terminal) domain"/>
    <property type="match status" value="1"/>
</dbReference>
<keyword evidence="4" id="KW-1185">Reference proteome</keyword>
<dbReference type="InterPro" id="IPR016156">
    <property type="entry name" value="FAD/NAD-linked_Rdtase_dimer_sf"/>
</dbReference>
<reference evidence="3 4" key="1">
    <citation type="submission" date="2024-03" db="EMBL/GenBank/DDBJ databases">
        <title>Draft genome sequence of Klenkia sp. LSe6-5.</title>
        <authorList>
            <person name="Duangmal K."/>
            <person name="Chantavorakit T."/>
        </authorList>
    </citation>
    <scope>NUCLEOTIDE SEQUENCE [LARGE SCALE GENOMIC DNA]</scope>
    <source>
        <strain evidence="3 4">LSe6-5</strain>
    </source>
</reference>
<dbReference type="SUPFAM" id="SSF51905">
    <property type="entry name" value="FAD/NAD(P)-binding domain"/>
    <property type="match status" value="1"/>
</dbReference>
<gene>
    <name evidence="3" type="ORF">TEK04_20895</name>
</gene>
<dbReference type="Pfam" id="PF00070">
    <property type="entry name" value="Pyr_redox"/>
    <property type="match status" value="1"/>
</dbReference>
<protein>
    <submittedName>
        <fullName evidence="3">NAD-binding protein</fullName>
    </submittedName>
</protein>
<accession>A0ABU8DZD0</accession>
<evidence type="ECO:0000313" key="4">
    <source>
        <dbReference type="Proteomes" id="UP001361570"/>
    </source>
</evidence>
<evidence type="ECO:0000313" key="3">
    <source>
        <dbReference type="EMBL" id="MEI4274190.1"/>
    </source>
</evidence>
<evidence type="ECO:0000256" key="1">
    <source>
        <dbReference type="SAM" id="MobiDB-lite"/>
    </source>
</evidence>
<comment type="caution">
    <text evidence="3">The sequence shown here is derived from an EMBL/GenBank/DDBJ whole genome shotgun (WGS) entry which is preliminary data.</text>
</comment>
<sequence>MTTTAWWSAPAWPPTARALGRGRHVAVVGGGYVGTELAAALVQNGTRVMFVFPGTGEPARGVVHHLEADRLRGVLLWNVWDSTDRARELLAAERGGPPRTWWAPSRPTDSEDGGEHRSGSFLTHRLTDFGSSTGSVGSTCCGARAPTA</sequence>
<dbReference type="Proteomes" id="UP001361570">
    <property type="component" value="Unassembled WGS sequence"/>
</dbReference>
<dbReference type="RefSeq" id="WP_336406305.1">
    <property type="nucleotide sequence ID" value="NZ_JBAPLU010000038.1"/>
</dbReference>
<dbReference type="InterPro" id="IPR039648">
    <property type="entry name" value="DHPH_N"/>
</dbReference>
<evidence type="ECO:0000259" key="2">
    <source>
        <dbReference type="Pfam" id="PF00070"/>
    </source>
</evidence>
<feature type="non-terminal residue" evidence="3">
    <location>
        <position position="148"/>
    </location>
</feature>
<organism evidence="3 4">
    <name type="scientific">Klenkia sesuvii</name>
    <dbReference type="NCBI Taxonomy" id="3103137"/>
    <lineage>
        <taxon>Bacteria</taxon>
        <taxon>Bacillati</taxon>
        <taxon>Actinomycetota</taxon>
        <taxon>Actinomycetes</taxon>
        <taxon>Geodermatophilales</taxon>
        <taxon>Geodermatophilaceae</taxon>
        <taxon>Klenkia</taxon>
    </lineage>
</organism>
<feature type="domain" description="Pyridine nucleotide-disulphide oxidoreductase N-terminal" evidence="2">
    <location>
        <begin position="24"/>
        <end position="51"/>
    </location>
</feature>